<sequence length="83" mass="9412">MGKRRFQVNKPQNACPKCGNTHAFIGRSEQVAEDLCDIWVECDCGFNPFENNSGYCIESVWGSLDEDFLLMALDSWNELTSTE</sequence>
<organism evidence="1 2">
    <name type="scientific">Vibrio anguillarum</name>
    <name type="common">Listonella anguillarum</name>
    <dbReference type="NCBI Taxonomy" id="55601"/>
    <lineage>
        <taxon>Bacteria</taxon>
        <taxon>Pseudomonadati</taxon>
        <taxon>Pseudomonadota</taxon>
        <taxon>Gammaproteobacteria</taxon>
        <taxon>Vibrionales</taxon>
        <taxon>Vibrionaceae</taxon>
        <taxon>Vibrio</taxon>
    </lineage>
</organism>
<accession>A0ABR9Z7T5</accession>
<evidence type="ECO:0008006" key="3">
    <source>
        <dbReference type="Google" id="ProtNLM"/>
    </source>
</evidence>
<protein>
    <recommendedName>
        <fullName evidence="3">Restriction alleviation protein, Lar family</fullName>
    </recommendedName>
</protein>
<gene>
    <name evidence="1" type="ORF">EAY46_15645</name>
</gene>
<keyword evidence="2" id="KW-1185">Reference proteome</keyword>
<dbReference type="Proteomes" id="UP000726136">
    <property type="component" value="Unassembled WGS sequence"/>
</dbReference>
<comment type="caution">
    <text evidence="1">The sequence shown here is derived from an EMBL/GenBank/DDBJ whole genome shotgun (WGS) entry which is preliminary data.</text>
</comment>
<evidence type="ECO:0000313" key="2">
    <source>
        <dbReference type="Proteomes" id="UP000726136"/>
    </source>
</evidence>
<proteinExistence type="predicted"/>
<reference evidence="1 2" key="1">
    <citation type="journal article" date="2021" name="PeerJ">
        <title>Analysis of 44 Vibrio anguillarum genomes reveals high genetic diversity.</title>
        <authorList>
            <person name="Hansen M.J."/>
            <person name="Dalsgaard I."/>
        </authorList>
    </citation>
    <scope>NUCLEOTIDE SEQUENCE [LARGE SCALE GENOMIC DNA]</scope>
    <source>
        <strain evidence="1 2">040915-1/1B</strain>
    </source>
</reference>
<name>A0ABR9Z7T5_VIBAN</name>
<evidence type="ECO:0000313" key="1">
    <source>
        <dbReference type="EMBL" id="MBF4374503.1"/>
    </source>
</evidence>
<dbReference type="EMBL" id="RDPI01000019">
    <property type="protein sequence ID" value="MBF4374503.1"/>
    <property type="molecule type" value="Genomic_DNA"/>
</dbReference>